<dbReference type="AlphaFoldDB" id="A0A2P2DX66"/>
<dbReference type="PIRSF" id="PIRSF004930">
    <property type="entry name" value="Tln_factor_SUA5"/>
    <property type="match status" value="1"/>
</dbReference>
<feature type="binding site" evidence="14">
    <location>
        <position position="227"/>
    </location>
    <ligand>
        <name>ATP</name>
        <dbReference type="ChEBI" id="CHEBI:30616"/>
    </ligand>
</feature>
<protein>
    <recommendedName>
        <fullName evidence="4 13">Threonylcarbamoyl-AMP synthase</fullName>
        <shortName evidence="13">TC-AMP synthase</shortName>
        <ecNumber evidence="3 13">2.7.7.87</ecNumber>
    </recommendedName>
    <alternativeName>
        <fullName evidence="11 13">L-threonylcarbamoyladenylate synthase</fullName>
    </alternativeName>
</protein>
<dbReference type="InterPro" id="IPR005145">
    <property type="entry name" value="Sua5_C"/>
</dbReference>
<feature type="binding site" evidence="14">
    <location>
        <position position="51"/>
    </location>
    <ligand>
        <name>ATP</name>
        <dbReference type="ChEBI" id="CHEBI:30616"/>
    </ligand>
</feature>
<feature type="binding site" evidence="14">
    <location>
        <position position="55"/>
    </location>
    <ligand>
        <name>ATP</name>
        <dbReference type="ChEBI" id="CHEBI:30616"/>
    </ligand>
</feature>
<comment type="caution">
    <text evidence="16">The sequence shown here is derived from an EMBL/GenBank/DDBJ whole genome shotgun (WGS) entry which is preliminary data.</text>
</comment>
<accession>A0A2P2DX66</accession>
<dbReference type="InterPro" id="IPR038385">
    <property type="entry name" value="Sua5/YwlC_C"/>
</dbReference>
<evidence type="ECO:0000259" key="15">
    <source>
        <dbReference type="PROSITE" id="PS51163"/>
    </source>
</evidence>
<feature type="binding site" evidence="14">
    <location>
        <position position="131"/>
    </location>
    <ligand>
        <name>L-threonine</name>
        <dbReference type="ChEBI" id="CHEBI:57926"/>
    </ligand>
</feature>
<dbReference type="GO" id="GO:0005737">
    <property type="term" value="C:cytoplasm"/>
    <property type="evidence" value="ECO:0007669"/>
    <property type="project" value="UniProtKB-SubCell"/>
</dbReference>
<gene>
    <name evidence="16" type="ORF">LPTSP4_07370</name>
</gene>
<dbReference type="GO" id="GO:0000049">
    <property type="term" value="F:tRNA binding"/>
    <property type="evidence" value="ECO:0007669"/>
    <property type="project" value="TreeGrafter"/>
</dbReference>
<dbReference type="PANTHER" id="PTHR17490:SF16">
    <property type="entry name" value="THREONYLCARBAMOYL-AMP SYNTHASE"/>
    <property type="match status" value="1"/>
</dbReference>
<sequence length="319" mass="35148">MKTLITEDPVPLGQLIREGGLVVFPTETVFGIGADSTQASACAKIYEIKKRPKDNPLIAHFRHWSAIEEYCEIPKIAKQLFQKFSPGPLALVLPTKEKPIFTCGLPSLAVRIPNHAGALSLLEAAKVPISAPSANLSGRPSLTRIEDVIREFDGKVEGILLGEIPEIGIESTVLDLTSEHPVLLRPGMLSVERIENYLKTEGIVSKINQIEGTSLQPLSPGMKYRHYAPDAQVILLPKDAFLEFQSKGETNDLFLGFHISSPKKGDVLLENNNDYMKKLYSTLVDADLLGKKRVICEMPKPDEYAKAILNRITKAIARS</sequence>
<organism evidence="16 17">
    <name type="scientific">Leptospira ryugenii</name>
    <dbReference type="NCBI Taxonomy" id="1917863"/>
    <lineage>
        <taxon>Bacteria</taxon>
        <taxon>Pseudomonadati</taxon>
        <taxon>Spirochaetota</taxon>
        <taxon>Spirochaetia</taxon>
        <taxon>Leptospirales</taxon>
        <taxon>Leptospiraceae</taxon>
        <taxon>Leptospira</taxon>
    </lineage>
</organism>
<feature type="binding site" evidence="14">
    <location>
        <position position="111"/>
    </location>
    <ligand>
        <name>L-threonine</name>
        <dbReference type="ChEBI" id="CHEBI:57926"/>
    </ligand>
</feature>
<dbReference type="GO" id="GO:0003725">
    <property type="term" value="F:double-stranded RNA binding"/>
    <property type="evidence" value="ECO:0007669"/>
    <property type="project" value="UniProtKB-UniRule"/>
</dbReference>
<evidence type="ECO:0000256" key="7">
    <source>
        <dbReference type="ARBA" id="ARBA00022694"/>
    </source>
</evidence>
<proteinExistence type="inferred from homology"/>
<evidence type="ECO:0000256" key="5">
    <source>
        <dbReference type="ARBA" id="ARBA00022490"/>
    </source>
</evidence>
<dbReference type="EC" id="2.7.7.87" evidence="3 13"/>
<dbReference type="OrthoDB" id="9814580at2"/>
<reference evidence="16 17" key="1">
    <citation type="submission" date="2018-02" db="EMBL/GenBank/DDBJ databases">
        <title>Novel Leptospira species isolated from soil and water in Japan.</title>
        <authorList>
            <person name="Nakao R."/>
            <person name="Masuzawa T."/>
        </authorList>
    </citation>
    <scope>NUCLEOTIDE SEQUENCE [LARGE SCALE GENOMIC DNA]</scope>
    <source>
        <strain evidence="16 17">YH101</strain>
    </source>
</reference>
<feature type="binding site" evidence="14">
    <location>
        <position position="60"/>
    </location>
    <ligand>
        <name>L-threonine</name>
        <dbReference type="ChEBI" id="CHEBI:57926"/>
    </ligand>
</feature>
<dbReference type="Gene3D" id="3.90.870.10">
    <property type="entry name" value="DHBP synthase"/>
    <property type="match status" value="1"/>
</dbReference>
<dbReference type="Pfam" id="PF03481">
    <property type="entry name" value="Sua5_C"/>
    <property type="match status" value="1"/>
</dbReference>
<dbReference type="EMBL" id="BFBB01000002">
    <property type="protein sequence ID" value="GBF49227.1"/>
    <property type="molecule type" value="Genomic_DNA"/>
</dbReference>
<evidence type="ECO:0000256" key="1">
    <source>
        <dbReference type="ARBA" id="ARBA00004496"/>
    </source>
</evidence>
<dbReference type="PANTHER" id="PTHR17490">
    <property type="entry name" value="SUA5"/>
    <property type="match status" value="1"/>
</dbReference>
<feature type="binding site" evidence="14">
    <location>
        <position position="185"/>
    </location>
    <ligand>
        <name>ATP</name>
        <dbReference type="ChEBI" id="CHEBI:30616"/>
    </ligand>
</feature>
<dbReference type="Gene3D" id="3.40.50.11030">
    <property type="entry name" value="Threonylcarbamoyl-AMP synthase, C-terminal domain"/>
    <property type="match status" value="1"/>
</dbReference>
<keyword evidence="7 13" id="KW-0819">tRNA processing</keyword>
<feature type="binding site" evidence="14">
    <location>
        <position position="28"/>
    </location>
    <ligand>
        <name>L-threonine</name>
        <dbReference type="ChEBI" id="CHEBI:57926"/>
    </ligand>
</feature>
<feature type="binding site" evidence="14">
    <location>
        <position position="171"/>
    </location>
    <ligand>
        <name>L-threonine</name>
        <dbReference type="ChEBI" id="CHEBI:57926"/>
    </ligand>
</feature>
<dbReference type="Proteomes" id="UP000245133">
    <property type="component" value="Unassembled WGS sequence"/>
</dbReference>
<comment type="catalytic activity">
    <reaction evidence="12 13">
        <text>L-threonine + hydrogencarbonate + ATP = L-threonylcarbamoyladenylate + diphosphate + H2O</text>
        <dbReference type="Rhea" id="RHEA:36407"/>
        <dbReference type="ChEBI" id="CHEBI:15377"/>
        <dbReference type="ChEBI" id="CHEBI:17544"/>
        <dbReference type="ChEBI" id="CHEBI:30616"/>
        <dbReference type="ChEBI" id="CHEBI:33019"/>
        <dbReference type="ChEBI" id="CHEBI:57926"/>
        <dbReference type="ChEBI" id="CHEBI:73682"/>
        <dbReference type="EC" id="2.7.7.87"/>
    </reaction>
</comment>
<evidence type="ECO:0000256" key="9">
    <source>
        <dbReference type="ARBA" id="ARBA00022741"/>
    </source>
</evidence>
<evidence type="ECO:0000256" key="3">
    <source>
        <dbReference type="ARBA" id="ARBA00012584"/>
    </source>
</evidence>
<evidence type="ECO:0000256" key="11">
    <source>
        <dbReference type="ARBA" id="ARBA00029774"/>
    </source>
</evidence>
<comment type="function">
    <text evidence="13">Required for the formation of a threonylcarbamoyl group on adenosine at position 37 (t(6)A37) in tRNAs that read codons beginning with adenine.</text>
</comment>
<feature type="binding site" evidence="14">
    <location>
        <position position="141"/>
    </location>
    <ligand>
        <name>ATP</name>
        <dbReference type="ChEBI" id="CHEBI:30616"/>
    </ligand>
</feature>
<keyword evidence="10 13" id="KW-0067">ATP-binding</keyword>
<evidence type="ECO:0000256" key="8">
    <source>
        <dbReference type="ARBA" id="ARBA00022695"/>
    </source>
</evidence>
<keyword evidence="6 13" id="KW-0808">Transferase</keyword>
<feature type="binding site" evidence="14">
    <location>
        <position position="133"/>
    </location>
    <ligand>
        <name>ATP</name>
        <dbReference type="ChEBI" id="CHEBI:30616"/>
    </ligand>
</feature>
<dbReference type="InterPro" id="IPR006070">
    <property type="entry name" value="Sua5-like_dom"/>
</dbReference>
<keyword evidence="5 13" id="KW-0963">Cytoplasm</keyword>
<evidence type="ECO:0000313" key="17">
    <source>
        <dbReference type="Proteomes" id="UP000245133"/>
    </source>
</evidence>
<dbReference type="GO" id="GO:0006450">
    <property type="term" value="P:regulation of translational fidelity"/>
    <property type="evidence" value="ECO:0007669"/>
    <property type="project" value="TreeGrafter"/>
</dbReference>
<keyword evidence="17" id="KW-1185">Reference proteome</keyword>
<evidence type="ECO:0000256" key="10">
    <source>
        <dbReference type="ARBA" id="ARBA00022840"/>
    </source>
</evidence>
<evidence type="ECO:0000313" key="16">
    <source>
        <dbReference type="EMBL" id="GBF49227.1"/>
    </source>
</evidence>
<keyword evidence="8 13" id="KW-0548">Nucleotidyltransferase</keyword>
<dbReference type="RefSeq" id="WP_108973809.1">
    <property type="nucleotide sequence ID" value="NZ_BFBB01000002.1"/>
</dbReference>
<evidence type="ECO:0000256" key="6">
    <source>
        <dbReference type="ARBA" id="ARBA00022679"/>
    </source>
</evidence>
<dbReference type="InterPro" id="IPR017945">
    <property type="entry name" value="DHBP_synth_RibB-like_a/b_dom"/>
</dbReference>
<dbReference type="Pfam" id="PF01300">
    <property type="entry name" value="Sua5_yciO_yrdC"/>
    <property type="match status" value="1"/>
</dbReference>
<keyword evidence="9 13" id="KW-0547">Nucleotide-binding</keyword>
<evidence type="ECO:0000256" key="14">
    <source>
        <dbReference type="PIRSR" id="PIRSR004930-1"/>
    </source>
</evidence>
<comment type="subcellular location">
    <subcellularLocation>
        <location evidence="1 13">Cytoplasm</location>
    </subcellularLocation>
</comment>
<evidence type="ECO:0000256" key="4">
    <source>
        <dbReference type="ARBA" id="ARBA00015492"/>
    </source>
</evidence>
<evidence type="ECO:0000256" key="13">
    <source>
        <dbReference type="PIRNR" id="PIRNR004930"/>
    </source>
</evidence>
<name>A0A2P2DX66_9LEPT</name>
<comment type="similarity">
    <text evidence="2 13">Belongs to the SUA5 family.</text>
</comment>
<dbReference type="InterPro" id="IPR010923">
    <property type="entry name" value="T(6)A37_SUA5"/>
</dbReference>
<dbReference type="GO" id="GO:0008033">
    <property type="term" value="P:tRNA processing"/>
    <property type="evidence" value="ECO:0007669"/>
    <property type="project" value="UniProtKB-KW"/>
</dbReference>
<dbReference type="PROSITE" id="PS51163">
    <property type="entry name" value="YRDC"/>
    <property type="match status" value="1"/>
</dbReference>
<dbReference type="InterPro" id="IPR050156">
    <property type="entry name" value="TC-AMP_synthase_SUA5"/>
</dbReference>
<dbReference type="SUPFAM" id="SSF55821">
    <property type="entry name" value="YrdC/RibB"/>
    <property type="match status" value="1"/>
</dbReference>
<evidence type="ECO:0000256" key="2">
    <source>
        <dbReference type="ARBA" id="ARBA00007663"/>
    </source>
</evidence>
<evidence type="ECO:0000256" key="12">
    <source>
        <dbReference type="ARBA" id="ARBA00048366"/>
    </source>
</evidence>
<dbReference type="GO" id="GO:0005524">
    <property type="term" value="F:ATP binding"/>
    <property type="evidence" value="ECO:0007669"/>
    <property type="project" value="UniProtKB-UniRule"/>
</dbReference>
<dbReference type="NCBIfam" id="TIGR00057">
    <property type="entry name" value="L-threonylcarbamoyladenylate synthase"/>
    <property type="match status" value="1"/>
</dbReference>
<dbReference type="GO" id="GO:0061710">
    <property type="term" value="F:L-threonylcarbamoyladenylate synthase"/>
    <property type="evidence" value="ECO:0007669"/>
    <property type="project" value="UniProtKB-EC"/>
</dbReference>
<feature type="domain" description="YrdC-like" evidence="15">
    <location>
        <begin position="6"/>
        <end position="189"/>
    </location>
</feature>